<dbReference type="GO" id="GO:0003676">
    <property type="term" value="F:nucleic acid binding"/>
    <property type="evidence" value="ECO:0007669"/>
    <property type="project" value="InterPro"/>
</dbReference>
<name>A0A9P0CVT2_9CUCU</name>
<organism evidence="3 4">
    <name type="scientific">Psylliodes chrysocephalus</name>
    <dbReference type="NCBI Taxonomy" id="3402493"/>
    <lineage>
        <taxon>Eukaryota</taxon>
        <taxon>Metazoa</taxon>
        <taxon>Ecdysozoa</taxon>
        <taxon>Arthropoda</taxon>
        <taxon>Hexapoda</taxon>
        <taxon>Insecta</taxon>
        <taxon>Pterygota</taxon>
        <taxon>Neoptera</taxon>
        <taxon>Endopterygota</taxon>
        <taxon>Coleoptera</taxon>
        <taxon>Polyphaga</taxon>
        <taxon>Cucujiformia</taxon>
        <taxon>Chrysomeloidea</taxon>
        <taxon>Chrysomelidae</taxon>
        <taxon>Galerucinae</taxon>
        <taxon>Alticini</taxon>
        <taxon>Psylliodes</taxon>
    </lineage>
</organism>
<feature type="domain" description="CCHC-type" evidence="2">
    <location>
        <begin position="549"/>
        <end position="565"/>
    </location>
</feature>
<proteinExistence type="predicted"/>
<dbReference type="SUPFAM" id="SSF57756">
    <property type="entry name" value="Retrovirus zinc finger-like domains"/>
    <property type="match status" value="1"/>
</dbReference>
<evidence type="ECO:0000313" key="4">
    <source>
        <dbReference type="Proteomes" id="UP001153636"/>
    </source>
</evidence>
<feature type="compositionally biased region" description="Basic and acidic residues" evidence="1">
    <location>
        <begin position="608"/>
        <end position="629"/>
    </location>
</feature>
<accession>A0A9P0CVT2</accession>
<dbReference type="Gene3D" id="4.10.60.10">
    <property type="entry name" value="Zinc finger, CCHC-type"/>
    <property type="match status" value="1"/>
</dbReference>
<dbReference type="EMBL" id="OV651814">
    <property type="protein sequence ID" value="CAH1107100.1"/>
    <property type="molecule type" value="Genomic_DNA"/>
</dbReference>
<feature type="region of interest" description="Disordered" evidence="1">
    <location>
        <begin position="602"/>
        <end position="635"/>
    </location>
</feature>
<dbReference type="SMART" id="SM00343">
    <property type="entry name" value="ZnF_C2HC"/>
    <property type="match status" value="3"/>
</dbReference>
<evidence type="ECO:0000259" key="2">
    <source>
        <dbReference type="SMART" id="SM00343"/>
    </source>
</evidence>
<evidence type="ECO:0000256" key="1">
    <source>
        <dbReference type="SAM" id="MobiDB-lite"/>
    </source>
</evidence>
<gene>
    <name evidence="3" type="ORF">PSYICH_LOCUS7157</name>
</gene>
<dbReference type="GO" id="GO:0008270">
    <property type="term" value="F:zinc ion binding"/>
    <property type="evidence" value="ECO:0007669"/>
    <property type="project" value="InterPro"/>
</dbReference>
<reference evidence="3" key="1">
    <citation type="submission" date="2022-01" db="EMBL/GenBank/DDBJ databases">
        <authorList>
            <person name="King R."/>
        </authorList>
    </citation>
    <scope>NUCLEOTIDE SEQUENCE</scope>
</reference>
<keyword evidence="4" id="KW-1185">Reference proteome</keyword>
<dbReference type="OrthoDB" id="6777962at2759"/>
<dbReference type="InterPro" id="IPR036875">
    <property type="entry name" value="Znf_CCHC_sf"/>
</dbReference>
<dbReference type="Proteomes" id="UP001153636">
    <property type="component" value="Chromosome 2"/>
</dbReference>
<evidence type="ECO:0000313" key="3">
    <source>
        <dbReference type="EMBL" id="CAH1107100.1"/>
    </source>
</evidence>
<sequence>MNTSTDTIDLCGGDQPAEESSDAGRSDLKVKDTEEKKMQIEPTVKPRIHSRLNLLGRGERCNSVSLPDLKKRKLADTSMLDPSPAEPYKQKLSPEAFILKEAIEKNTDLVKKLVKLLEIVPNTHKGIKEITRSMKKNSKEFEMESLTQWINEHKYEKIEKITFDTETQTRTQTKVTSEASTQTEPWHDGKHKATLKSLEGIESLDNYSQVEGMTWEKELFKQTEVIVGNPLTTGDKITKVVLVEPKDPEMNNSIQRLYREKFPELASIQEDFEVLEQTTKIKSKESAELSTRKVIKVTHDGSTKDIWEKLNKIREETATDDKVAIHHIANITNENLQKMTEAVFHRSNTRVAIFTTASTKDSEKERTTYGMLVSEGGKSYKEILGKVKAIVGTNQSAKAIRSLRSTKDGKLLLTLEKDQQALNNLQNALKDSTMGLKTKRLGRAQLTAIHIRGMEADTTTDIKNAVIEVTGTWDEENKLSELRPLSNDTLAATLTIKPGHADKILEEGTLRIGLVKCRIEKRLNITKCQRCWSHEHYSDKCTGPDRSKNCYRCGLSDHNFKECNNDEACLLCNEKGHRVGTMKCPEFKTALKTARLEDRKKTSFKLTRGNEDEKPAGKSTDLAKKHETDTSEVTPMEDQDHIDFCKLIDEACATVEISNTLGDASSPTQA</sequence>
<feature type="region of interest" description="Disordered" evidence="1">
    <location>
        <begin position="169"/>
        <end position="190"/>
    </location>
</feature>
<feature type="compositionally biased region" description="Basic and acidic residues" evidence="1">
    <location>
        <begin position="22"/>
        <end position="38"/>
    </location>
</feature>
<feature type="region of interest" description="Disordered" evidence="1">
    <location>
        <begin position="1"/>
        <end position="38"/>
    </location>
</feature>
<feature type="domain" description="CCHC-type" evidence="2">
    <location>
        <begin position="527"/>
        <end position="543"/>
    </location>
</feature>
<feature type="domain" description="CCHC-type" evidence="2">
    <location>
        <begin position="568"/>
        <end position="586"/>
    </location>
</feature>
<protein>
    <recommendedName>
        <fullName evidence="2">CCHC-type domain-containing protein</fullName>
    </recommendedName>
</protein>
<dbReference type="AlphaFoldDB" id="A0A9P0CVT2"/>
<dbReference type="InterPro" id="IPR001878">
    <property type="entry name" value="Znf_CCHC"/>
</dbReference>